<dbReference type="InterPro" id="IPR019251">
    <property type="entry name" value="DUF2231_TM"/>
</dbReference>
<proteinExistence type="predicted"/>
<keyword evidence="4" id="KW-1185">Reference proteome</keyword>
<dbReference type="RefSeq" id="WP_345451677.1">
    <property type="nucleotide sequence ID" value="NZ_BAABKK010000028.1"/>
</dbReference>
<gene>
    <name evidence="3" type="ORF">GCM10023346_37900</name>
</gene>
<comment type="caution">
    <text evidence="3">The sequence shown here is derived from an EMBL/GenBank/DDBJ whole genome shotgun (WGS) entry which is preliminary data.</text>
</comment>
<evidence type="ECO:0000313" key="3">
    <source>
        <dbReference type="EMBL" id="GAA5199076.1"/>
    </source>
</evidence>
<feature type="transmembrane region" description="Helical" evidence="1">
    <location>
        <begin position="21"/>
        <end position="40"/>
    </location>
</feature>
<accession>A0ABP9SPW7</accession>
<organism evidence="3 4">
    <name type="scientific">Arthrobacter gyeryongensis</name>
    <dbReference type="NCBI Taxonomy" id="1650592"/>
    <lineage>
        <taxon>Bacteria</taxon>
        <taxon>Bacillati</taxon>
        <taxon>Actinomycetota</taxon>
        <taxon>Actinomycetes</taxon>
        <taxon>Micrococcales</taxon>
        <taxon>Micrococcaceae</taxon>
        <taxon>Arthrobacter</taxon>
    </lineage>
</organism>
<evidence type="ECO:0000313" key="4">
    <source>
        <dbReference type="Proteomes" id="UP001500200"/>
    </source>
</evidence>
<reference evidence="4" key="1">
    <citation type="journal article" date="2019" name="Int. J. Syst. Evol. Microbiol.">
        <title>The Global Catalogue of Microorganisms (GCM) 10K type strain sequencing project: providing services to taxonomists for standard genome sequencing and annotation.</title>
        <authorList>
            <consortium name="The Broad Institute Genomics Platform"/>
            <consortium name="The Broad Institute Genome Sequencing Center for Infectious Disease"/>
            <person name="Wu L."/>
            <person name="Ma J."/>
        </authorList>
    </citation>
    <scope>NUCLEOTIDE SEQUENCE [LARGE SCALE GENOMIC DNA]</scope>
    <source>
        <strain evidence="4">JCM 18514</strain>
    </source>
</reference>
<feature type="domain" description="DUF2231" evidence="2">
    <location>
        <begin position="19"/>
        <end position="69"/>
    </location>
</feature>
<sequence>MDDMRRAKETVPVLAGPYGHPVPPILVTVPIGAWVTSLVFDLGSLIASGDAAALAAGARWLIAIGVLGAQLPR</sequence>
<keyword evidence="1" id="KW-1133">Transmembrane helix</keyword>
<dbReference type="EMBL" id="BAABKK010000028">
    <property type="protein sequence ID" value="GAA5199076.1"/>
    <property type="molecule type" value="Genomic_DNA"/>
</dbReference>
<keyword evidence="1" id="KW-0472">Membrane</keyword>
<name>A0ABP9SPW7_9MICC</name>
<evidence type="ECO:0000256" key="1">
    <source>
        <dbReference type="SAM" id="Phobius"/>
    </source>
</evidence>
<dbReference type="Pfam" id="PF09990">
    <property type="entry name" value="DUF2231"/>
    <property type="match status" value="1"/>
</dbReference>
<dbReference type="Proteomes" id="UP001500200">
    <property type="component" value="Unassembled WGS sequence"/>
</dbReference>
<keyword evidence="1" id="KW-0812">Transmembrane</keyword>
<protein>
    <recommendedName>
        <fullName evidence="2">DUF2231 domain-containing protein</fullName>
    </recommendedName>
</protein>
<feature type="transmembrane region" description="Helical" evidence="1">
    <location>
        <begin position="52"/>
        <end position="71"/>
    </location>
</feature>
<evidence type="ECO:0000259" key="2">
    <source>
        <dbReference type="Pfam" id="PF09990"/>
    </source>
</evidence>